<feature type="transmembrane region" description="Helical" evidence="13">
    <location>
        <begin position="130"/>
        <end position="155"/>
    </location>
</feature>
<protein>
    <submittedName>
        <fullName evidence="16">ABC transmembrane type-1 domain-containing protein</fullName>
    </submittedName>
</protein>
<dbReference type="GO" id="GO:0005743">
    <property type="term" value="C:mitochondrial inner membrane"/>
    <property type="evidence" value="ECO:0007669"/>
    <property type="project" value="TreeGrafter"/>
</dbReference>
<comment type="similarity">
    <text evidence="2">Belongs to the ABC transporter superfamily. ABCB family. Multidrug resistance exporter (TC 3.A.1.201) subfamily.</text>
</comment>
<name>A0A5K3FXH9_MESCO</name>
<evidence type="ECO:0000256" key="9">
    <source>
        <dbReference type="ARBA" id="ARBA00022989"/>
    </source>
</evidence>
<dbReference type="GO" id="GO:0005524">
    <property type="term" value="F:ATP binding"/>
    <property type="evidence" value="ECO:0007669"/>
    <property type="project" value="UniProtKB-KW"/>
</dbReference>
<dbReference type="WBParaSite" id="MCU_012410-RC">
    <property type="protein sequence ID" value="MCU_012410-RC"/>
    <property type="gene ID" value="MCU_012410"/>
</dbReference>
<feature type="domain" description="ABC transporter" evidence="14">
    <location>
        <begin position="409"/>
        <end position="653"/>
    </location>
</feature>
<dbReference type="PROSITE" id="PS50929">
    <property type="entry name" value="ABC_TM1F"/>
    <property type="match status" value="1"/>
</dbReference>
<evidence type="ECO:0000313" key="16">
    <source>
        <dbReference type="WBParaSite" id="MCU_012410-RC"/>
    </source>
</evidence>
<dbReference type="InterPro" id="IPR039421">
    <property type="entry name" value="Type_1_exporter"/>
</dbReference>
<dbReference type="PROSITE" id="PS00211">
    <property type="entry name" value="ABC_TRANSPORTER_1"/>
    <property type="match status" value="1"/>
</dbReference>
<dbReference type="InterPro" id="IPR003439">
    <property type="entry name" value="ABC_transporter-like_ATP-bd"/>
</dbReference>
<evidence type="ECO:0000256" key="3">
    <source>
        <dbReference type="ARBA" id="ARBA00022448"/>
    </source>
</evidence>
<evidence type="ECO:0000256" key="2">
    <source>
        <dbReference type="ARBA" id="ARBA00007577"/>
    </source>
</evidence>
<dbReference type="SMART" id="SM00382">
    <property type="entry name" value="AAA"/>
    <property type="match status" value="1"/>
</dbReference>
<evidence type="ECO:0000256" key="11">
    <source>
        <dbReference type="ARBA" id="ARBA00023180"/>
    </source>
</evidence>
<dbReference type="InterPro" id="IPR027417">
    <property type="entry name" value="P-loop_NTPase"/>
</dbReference>
<dbReference type="CDD" id="cd18578">
    <property type="entry name" value="ABC_6TM_Pgp_ABCB1_D2_like"/>
    <property type="match status" value="1"/>
</dbReference>
<feature type="transmembrane region" description="Helical" evidence="13">
    <location>
        <begin position="86"/>
        <end position="110"/>
    </location>
</feature>
<dbReference type="SUPFAM" id="SSF52540">
    <property type="entry name" value="P-loop containing nucleoside triphosphate hydrolases"/>
    <property type="match status" value="1"/>
</dbReference>
<dbReference type="FunFam" id="3.40.50.300:FF:000479">
    <property type="entry name" value="Multidrug resistance protein 1A"/>
    <property type="match status" value="1"/>
</dbReference>
<dbReference type="Gene3D" id="1.20.1560.10">
    <property type="entry name" value="ABC transporter type 1, transmembrane domain"/>
    <property type="match status" value="2"/>
</dbReference>
<keyword evidence="8" id="KW-1278">Translocase</keyword>
<dbReference type="PROSITE" id="PS50893">
    <property type="entry name" value="ABC_TRANSPORTER_2"/>
    <property type="match status" value="1"/>
</dbReference>
<dbReference type="SUPFAM" id="SSF90123">
    <property type="entry name" value="ABC transporter transmembrane region"/>
    <property type="match status" value="1"/>
</dbReference>
<feature type="compositionally biased region" description="Basic and acidic residues" evidence="12">
    <location>
        <begin position="1"/>
        <end position="11"/>
    </location>
</feature>
<dbReference type="PANTHER" id="PTHR43394:SF27">
    <property type="entry name" value="ATP-DEPENDENT TRANSLOCASE ABCB1-LIKE"/>
    <property type="match status" value="1"/>
</dbReference>
<dbReference type="GO" id="GO:0016887">
    <property type="term" value="F:ATP hydrolysis activity"/>
    <property type="evidence" value="ECO:0007669"/>
    <property type="project" value="InterPro"/>
</dbReference>
<keyword evidence="4 13" id="KW-0812">Transmembrane</keyword>
<evidence type="ECO:0000259" key="15">
    <source>
        <dbReference type="PROSITE" id="PS50929"/>
    </source>
</evidence>
<evidence type="ECO:0000256" key="5">
    <source>
        <dbReference type="ARBA" id="ARBA00022737"/>
    </source>
</evidence>
<proteinExistence type="inferred from homology"/>
<feature type="transmembrane region" description="Helical" evidence="13">
    <location>
        <begin position="213"/>
        <end position="231"/>
    </location>
</feature>
<keyword evidence="9 13" id="KW-1133">Transmembrane helix</keyword>
<dbReference type="Pfam" id="PF00664">
    <property type="entry name" value="ABC_membrane"/>
    <property type="match status" value="1"/>
</dbReference>
<evidence type="ECO:0000256" key="8">
    <source>
        <dbReference type="ARBA" id="ARBA00022967"/>
    </source>
</evidence>
<evidence type="ECO:0000256" key="10">
    <source>
        <dbReference type="ARBA" id="ARBA00023136"/>
    </source>
</evidence>
<organism evidence="16">
    <name type="scientific">Mesocestoides corti</name>
    <name type="common">Flatworm</name>
    <dbReference type="NCBI Taxonomy" id="53468"/>
    <lineage>
        <taxon>Eukaryota</taxon>
        <taxon>Metazoa</taxon>
        <taxon>Spiralia</taxon>
        <taxon>Lophotrochozoa</taxon>
        <taxon>Platyhelminthes</taxon>
        <taxon>Cestoda</taxon>
        <taxon>Eucestoda</taxon>
        <taxon>Cyclophyllidea</taxon>
        <taxon>Mesocestoididae</taxon>
        <taxon>Mesocestoides</taxon>
    </lineage>
</organism>
<evidence type="ECO:0000256" key="1">
    <source>
        <dbReference type="ARBA" id="ARBA00004141"/>
    </source>
</evidence>
<feature type="region of interest" description="Disordered" evidence="12">
    <location>
        <begin position="1"/>
        <end position="33"/>
    </location>
</feature>
<feature type="compositionally biased region" description="Polar residues" evidence="12">
    <location>
        <begin position="22"/>
        <end position="33"/>
    </location>
</feature>
<evidence type="ECO:0000256" key="4">
    <source>
        <dbReference type="ARBA" id="ARBA00022692"/>
    </source>
</evidence>
<dbReference type="PANTHER" id="PTHR43394">
    <property type="entry name" value="ATP-DEPENDENT PERMEASE MDL1, MITOCHONDRIAL"/>
    <property type="match status" value="1"/>
</dbReference>
<dbReference type="CDD" id="cd03249">
    <property type="entry name" value="ABC_MTABC3_MDL1_MDL2"/>
    <property type="match status" value="1"/>
</dbReference>
<evidence type="ECO:0000256" key="6">
    <source>
        <dbReference type="ARBA" id="ARBA00022741"/>
    </source>
</evidence>
<evidence type="ECO:0000256" key="7">
    <source>
        <dbReference type="ARBA" id="ARBA00022840"/>
    </source>
</evidence>
<reference evidence="16" key="1">
    <citation type="submission" date="2019-11" db="UniProtKB">
        <authorList>
            <consortium name="WormBaseParasite"/>
        </authorList>
    </citation>
    <scope>IDENTIFICATION</scope>
</reference>
<dbReference type="AlphaFoldDB" id="A0A5K3FXH9"/>
<dbReference type="Pfam" id="PF00005">
    <property type="entry name" value="ABC_tran"/>
    <property type="match status" value="1"/>
</dbReference>
<keyword evidence="3" id="KW-0813">Transport</keyword>
<keyword evidence="6" id="KW-0547">Nucleotide-binding</keyword>
<dbReference type="InterPro" id="IPR011527">
    <property type="entry name" value="ABC1_TM_dom"/>
</dbReference>
<feature type="domain" description="ABC transmembrane type-1" evidence="15">
    <location>
        <begin position="90"/>
        <end position="375"/>
    </location>
</feature>
<dbReference type="InterPro" id="IPR036640">
    <property type="entry name" value="ABC1_TM_sf"/>
</dbReference>
<keyword evidence="10 13" id="KW-0472">Membrane</keyword>
<evidence type="ECO:0000256" key="13">
    <source>
        <dbReference type="SAM" id="Phobius"/>
    </source>
</evidence>
<keyword evidence="11" id="KW-0325">Glycoprotein</keyword>
<dbReference type="InterPro" id="IPR003593">
    <property type="entry name" value="AAA+_ATPase"/>
</dbReference>
<keyword evidence="5" id="KW-0677">Repeat</keyword>
<evidence type="ECO:0000259" key="14">
    <source>
        <dbReference type="PROSITE" id="PS50893"/>
    </source>
</evidence>
<evidence type="ECO:0000256" key="12">
    <source>
        <dbReference type="SAM" id="MobiDB-lite"/>
    </source>
</evidence>
<dbReference type="InterPro" id="IPR017871">
    <property type="entry name" value="ABC_transporter-like_CS"/>
</dbReference>
<dbReference type="Gene3D" id="3.40.50.300">
    <property type="entry name" value="P-loop containing nucleotide triphosphate hydrolases"/>
    <property type="match status" value="1"/>
</dbReference>
<dbReference type="GO" id="GO:0090374">
    <property type="term" value="P:oligopeptide export from mitochondrion"/>
    <property type="evidence" value="ECO:0007669"/>
    <property type="project" value="TreeGrafter"/>
</dbReference>
<sequence>EEDGVKTREIDGGSPSEIDRLSSISQTGSDSGQQSFRELDMKMSVPTCNLESEAEGEVSDVFMDFPLDKKHESVTRRTLKWNKPEGLLMAVGFLGAAVSGAIEPSFALLFAETFVTFQQVMLGNEITDKARLITGLMSAVGFVKLLAQILQYWLLAITGERLTRRVRRALFEAMLRQEPGWFDRPENQCGILTARLANEAPQLHKISGQRGGVIVESLAITIITIVLAFYYSWQLALVNMAFLPALVFVGALQVRDVESHVGEKAVCGSEIVQESLSAQRTVASLCLEGHFYQAFTECVKEDKGTKTRQRISYSIVNALAQGIQYFQNAAIYYLGAVLIDGGTLNLTSMFRSISVANFGAQGLGRAASFLPDLNSAITSGKNIFRTLDRVTKLDVTRGDIPSNPIEGNIEFRNVKFAYPTRKTVQVLKGFNFNVEKGANVAFVGQSGCGKSTCLQLVQRLYDVENTSLDGGVYIDGKDLRSIQPAWLRQQIGVVSQEPNLFDLTIKENIAYGDLSRSIPMEEITDAARDANIHDFICSLPEGYDTQVGLRGSQLSGGQKQRIAIARALIRKPTILLLDEATSALDTESERVVQAALSKAMAKSSRTSMVVAHRLNTVETCDKIVVLKDGFAVESGSPSELMARKGHFHALHNLDGIKKKA</sequence>
<accession>A0A5K3FXH9</accession>
<comment type="subcellular location">
    <subcellularLocation>
        <location evidence="1">Membrane</location>
        <topology evidence="1">Multi-pass membrane protein</topology>
    </subcellularLocation>
</comment>
<keyword evidence="7" id="KW-0067">ATP-binding</keyword>
<dbReference type="GO" id="GO:0015421">
    <property type="term" value="F:ABC-type oligopeptide transporter activity"/>
    <property type="evidence" value="ECO:0007669"/>
    <property type="project" value="TreeGrafter"/>
</dbReference>